<name>A0A7I8IUN0_SPIIN</name>
<reference evidence="2 3" key="1">
    <citation type="submission" date="2019-12" db="EMBL/GenBank/DDBJ databases">
        <authorList>
            <person name="Scholz U."/>
            <person name="Mascher M."/>
            <person name="Fiebig A."/>
        </authorList>
    </citation>
    <scope>NUCLEOTIDE SEQUENCE</scope>
</reference>
<keyword evidence="3" id="KW-1185">Reference proteome</keyword>
<proteinExistence type="predicted"/>
<gene>
    <name evidence="2" type="ORF">SI7747_06007874</name>
</gene>
<keyword evidence="1" id="KW-1133">Transmembrane helix</keyword>
<evidence type="ECO:0000313" key="2">
    <source>
        <dbReference type="EMBL" id="CAA2621796.1"/>
    </source>
</evidence>
<organism evidence="2">
    <name type="scientific">Spirodela intermedia</name>
    <name type="common">Intermediate duckweed</name>
    <dbReference type="NCBI Taxonomy" id="51605"/>
    <lineage>
        <taxon>Eukaryota</taxon>
        <taxon>Viridiplantae</taxon>
        <taxon>Streptophyta</taxon>
        <taxon>Embryophyta</taxon>
        <taxon>Tracheophyta</taxon>
        <taxon>Spermatophyta</taxon>
        <taxon>Magnoliopsida</taxon>
        <taxon>Liliopsida</taxon>
        <taxon>Araceae</taxon>
        <taxon>Lemnoideae</taxon>
        <taxon>Spirodela</taxon>
    </lineage>
</organism>
<feature type="transmembrane region" description="Helical" evidence="1">
    <location>
        <begin position="6"/>
        <end position="24"/>
    </location>
</feature>
<evidence type="ECO:0000313" key="3">
    <source>
        <dbReference type="Proteomes" id="UP001189122"/>
    </source>
</evidence>
<dbReference type="EMBL" id="CACRZD030000006">
    <property type="protein sequence ID" value="CAA6661479.1"/>
    <property type="molecule type" value="Genomic_DNA"/>
</dbReference>
<sequence>MTFIIFYYLSLIIYYFIYIMRLIPLDFYETSWRRDYLECIKIVMDQTSLDLGLTHNKFQNSEKFSGRSQGCNITLGNISEFYSKHTIFYEF</sequence>
<accession>A0A7I8IUN0</accession>
<protein>
    <submittedName>
        <fullName evidence="2">Uncharacterized protein</fullName>
    </submittedName>
</protein>
<dbReference type="Proteomes" id="UP001189122">
    <property type="component" value="Unassembled WGS sequence"/>
</dbReference>
<evidence type="ECO:0000256" key="1">
    <source>
        <dbReference type="SAM" id="Phobius"/>
    </source>
</evidence>
<keyword evidence="1" id="KW-0812">Transmembrane</keyword>
<dbReference type="EMBL" id="LR743593">
    <property type="protein sequence ID" value="CAA2621796.1"/>
    <property type="molecule type" value="Genomic_DNA"/>
</dbReference>
<keyword evidence="1" id="KW-0472">Membrane</keyword>
<dbReference type="AlphaFoldDB" id="A0A7I8IUN0"/>